<dbReference type="EMBL" id="CP003470">
    <property type="protein sequence ID" value="AGG89014.1"/>
    <property type="molecule type" value="Genomic_DNA"/>
</dbReference>
<dbReference type="GeneID" id="72428624"/>
<proteinExistence type="predicted"/>
<reference evidence="1 2" key="1">
    <citation type="submission" date="2012-04" db="EMBL/GenBank/DDBJ databases">
        <title>Complete genome of Rhodanobacter sp. 2APBS1.</title>
        <authorList>
            <consortium name="US DOE Joint Genome Institute"/>
            <person name="Huntemann M."/>
            <person name="Wei C.-L."/>
            <person name="Han J."/>
            <person name="Detter J.C."/>
            <person name="Han C."/>
            <person name="Tapia R."/>
            <person name="Munk A.C.C."/>
            <person name="Chen A."/>
            <person name="Krypides N."/>
            <person name="Mavromatis K."/>
            <person name="Markowitz V."/>
            <person name="Szeto E."/>
            <person name="Ivanova N."/>
            <person name="Mikhailova N."/>
            <person name="Ovchinnikova G."/>
            <person name="Pagani I."/>
            <person name="Pati A."/>
            <person name="Goodwin L."/>
            <person name="Peters L."/>
            <person name="Pitluck S."/>
            <person name="Woyke T."/>
            <person name="Prakash O."/>
            <person name="Elkins J."/>
            <person name="Brown S."/>
            <person name="Palumbo A."/>
            <person name="Hemme C."/>
            <person name="Zhou J."/>
            <person name="Watson D."/>
            <person name="Jardine P."/>
            <person name="Kostka J."/>
            <person name="Green S."/>
        </authorList>
    </citation>
    <scope>NUCLEOTIDE SEQUENCE [LARGE SCALE GENOMIC DNA]</scope>
    <source>
        <strain evidence="1 2">2APBS1</strain>
    </source>
</reference>
<dbReference type="AlphaFoldDB" id="M4NE65"/>
<dbReference type="Proteomes" id="UP000011859">
    <property type="component" value="Chromosome"/>
</dbReference>
<protein>
    <submittedName>
        <fullName evidence="1">Uncharacterized protein</fullName>
    </submittedName>
</protein>
<name>M4NE65_9GAMM</name>
<sequence length="188" mass="20717">MIHTRNMHTTEGKLRQFLAANPKADHADTALATAVLDAVRKLSTLPLDDGIVTISLGRRGVPMTIELDRVGIELSTWITAGEEIAGFMRPCGGEESLVRIGSLLMRLSQRPLKDAEATARLVLRIIRLDDPAAMVRWTKRWTKAIHDDVASSYVSALPVQLSTRAMVRALASRGPQGACRERRQPSRN</sequence>
<organism evidence="1 2">
    <name type="scientific">Rhodanobacter denitrificans</name>
    <dbReference type="NCBI Taxonomy" id="666685"/>
    <lineage>
        <taxon>Bacteria</taxon>
        <taxon>Pseudomonadati</taxon>
        <taxon>Pseudomonadota</taxon>
        <taxon>Gammaproteobacteria</taxon>
        <taxon>Lysobacterales</taxon>
        <taxon>Rhodanobacteraceae</taxon>
        <taxon>Rhodanobacter</taxon>
    </lineage>
</organism>
<dbReference type="HOGENOM" id="CLU_1440046_0_0_6"/>
<evidence type="ECO:0000313" key="2">
    <source>
        <dbReference type="Proteomes" id="UP000011859"/>
    </source>
</evidence>
<dbReference type="KEGG" id="rhd:R2APBS1_1890"/>
<keyword evidence="2" id="KW-1185">Reference proteome</keyword>
<gene>
    <name evidence="1" type="ORF">R2APBS1_1890</name>
</gene>
<dbReference type="RefSeq" id="WP_015447739.1">
    <property type="nucleotide sequence ID" value="NC_020541.1"/>
</dbReference>
<accession>M4NE65</accession>
<evidence type="ECO:0000313" key="1">
    <source>
        <dbReference type="EMBL" id="AGG89014.1"/>
    </source>
</evidence>